<evidence type="ECO:0000313" key="14">
    <source>
        <dbReference type="Proteomes" id="UP000236370"/>
    </source>
</evidence>
<keyword evidence="10" id="KW-0539">Nucleus</keyword>
<evidence type="ECO:0000259" key="12">
    <source>
        <dbReference type="PROSITE" id="PS50157"/>
    </source>
</evidence>
<evidence type="ECO:0000256" key="1">
    <source>
        <dbReference type="ARBA" id="ARBA00004123"/>
    </source>
</evidence>
<evidence type="ECO:0000256" key="8">
    <source>
        <dbReference type="ARBA" id="ARBA00023125"/>
    </source>
</evidence>
<evidence type="ECO:0000256" key="9">
    <source>
        <dbReference type="ARBA" id="ARBA00023163"/>
    </source>
</evidence>
<protein>
    <submittedName>
        <fullName evidence="13">ZNF217 isoform 2</fullName>
    </submittedName>
</protein>
<dbReference type="PROSITE" id="PS50157">
    <property type="entry name" value="ZINC_FINGER_C2H2_2"/>
    <property type="match status" value="1"/>
</dbReference>
<sequence>MQSKVTGNMPTQSLLMYMDGPEVIGSSLGSPMEMEDALSMKGTAVVPFRATQEKNVIQIEGYMPLDCMFCSQTFTHSEDLNKHVLMQHRPTLCEP</sequence>
<reference evidence="13 14" key="1">
    <citation type="submission" date="2017-12" db="EMBL/GenBank/DDBJ databases">
        <title>High-resolution comparative analysis of great ape genomes.</title>
        <authorList>
            <person name="Pollen A."/>
            <person name="Hastie A."/>
            <person name="Hormozdiari F."/>
            <person name="Dougherty M."/>
            <person name="Liu R."/>
            <person name="Chaisson M."/>
            <person name="Hoppe E."/>
            <person name="Hill C."/>
            <person name="Pang A."/>
            <person name="Hillier L."/>
            <person name="Baker C."/>
            <person name="Armstrong J."/>
            <person name="Shendure J."/>
            <person name="Paten B."/>
            <person name="Wilson R."/>
            <person name="Chao H."/>
            <person name="Schneider V."/>
            <person name="Ventura M."/>
            <person name="Kronenberg Z."/>
            <person name="Murali S."/>
            <person name="Gordon D."/>
            <person name="Cantsilieris S."/>
            <person name="Munson K."/>
            <person name="Nelson B."/>
            <person name="Raja A."/>
            <person name="Underwood J."/>
            <person name="Diekhans M."/>
            <person name="Fiddes I."/>
            <person name="Haussler D."/>
            <person name="Eichler E."/>
        </authorList>
    </citation>
    <scope>NUCLEOTIDE SEQUENCE [LARGE SCALE GENOMIC DNA]</scope>
    <source>
        <strain evidence="13">Yerkes chimp pedigree #C0471</strain>
    </source>
</reference>
<evidence type="ECO:0000256" key="4">
    <source>
        <dbReference type="ARBA" id="ARBA00022737"/>
    </source>
</evidence>
<evidence type="ECO:0000256" key="5">
    <source>
        <dbReference type="ARBA" id="ARBA00022771"/>
    </source>
</evidence>
<evidence type="ECO:0000256" key="10">
    <source>
        <dbReference type="ARBA" id="ARBA00023242"/>
    </source>
</evidence>
<dbReference type="InterPro" id="IPR036236">
    <property type="entry name" value="Znf_C2H2_sf"/>
</dbReference>
<keyword evidence="6" id="KW-0862">Zinc</keyword>
<dbReference type="GO" id="GO:0003677">
    <property type="term" value="F:DNA binding"/>
    <property type="evidence" value="ECO:0007669"/>
    <property type="project" value="UniProtKB-KW"/>
</dbReference>
<dbReference type="InterPro" id="IPR013087">
    <property type="entry name" value="Znf_C2H2_type"/>
</dbReference>
<dbReference type="PROSITE" id="PS00028">
    <property type="entry name" value="ZINC_FINGER_C2H2_1"/>
    <property type="match status" value="1"/>
</dbReference>
<evidence type="ECO:0000313" key="13">
    <source>
        <dbReference type="EMBL" id="PNI27063.1"/>
    </source>
</evidence>
<keyword evidence="5 11" id="KW-0863">Zinc-finger</keyword>
<evidence type="ECO:0000256" key="3">
    <source>
        <dbReference type="ARBA" id="ARBA00022723"/>
    </source>
</evidence>
<evidence type="ECO:0000256" key="11">
    <source>
        <dbReference type="PROSITE-ProRule" id="PRU00042"/>
    </source>
</evidence>
<dbReference type="AlphaFoldDB" id="A0A2J8JWB9"/>
<comment type="similarity">
    <text evidence="2">Belongs to the krueppel C2H2-type zinc-finger protein family.</text>
</comment>
<dbReference type="InterPro" id="IPR051967">
    <property type="entry name" value="Krueppel_C2H2-ZF"/>
</dbReference>
<proteinExistence type="inferred from homology"/>
<name>A0A2J8JWB9_PANTR</name>
<evidence type="ECO:0000256" key="2">
    <source>
        <dbReference type="ARBA" id="ARBA00006991"/>
    </source>
</evidence>
<keyword evidence="4" id="KW-0677">Repeat</keyword>
<dbReference type="GO" id="GO:0008270">
    <property type="term" value="F:zinc ion binding"/>
    <property type="evidence" value="ECO:0007669"/>
    <property type="project" value="UniProtKB-KW"/>
</dbReference>
<evidence type="ECO:0000256" key="6">
    <source>
        <dbReference type="ARBA" id="ARBA00022833"/>
    </source>
</evidence>
<keyword evidence="7" id="KW-0805">Transcription regulation</keyword>
<dbReference type="Proteomes" id="UP000236370">
    <property type="component" value="Unassembled WGS sequence"/>
</dbReference>
<organism evidence="13 14">
    <name type="scientific">Pan troglodytes</name>
    <name type="common">Chimpanzee</name>
    <dbReference type="NCBI Taxonomy" id="9598"/>
    <lineage>
        <taxon>Eukaryota</taxon>
        <taxon>Metazoa</taxon>
        <taxon>Chordata</taxon>
        <taxon>Craniata</taxon>
        <taxon>Vertebrata</taxon>
        <taxon>Euteleostomi</taxon>
        <taxon>Mammalia</taxon>
        <taxon>Eutheria</taxon>
        <taxon>Euarchontoglires</taxon>
        <taxon>Primates</taxon>
        <taxon>Haplorrhini</taxon>
        <taxon>Catarrhini</taxon>
        <taxon>Hominidae</taxon>
        <taxon>Pan</taxon>
    </lineage>
</organism>
<comment type="subcellular location">
    <subcellularLocation>
        <location evidence="1">Nucleus</location>
    </subcellularLocation>
</comment>
<keyword evidence="8" id="KW-0238">DNA-binding</keyword>
<dbReference type="PANTHER" id="PTHR45925">
    <property type="entry name" value="ZINC FINGER PROTEIN"/>
    <property type="match status" value="1"/>
</dbReference>
<dbReference type="PANTHER" id="PTHR45925:SF4">
    <property type="entry name" value="ZINC FINGER PROTEIN 217"/>
    <property type="match status" value="1"/>
</dbReference>
<feature type="non-terminal residue" evidence="13">
    <location>
        <position position="95"/>
    </location>
</feature>
<comment type="caution">
    <text evidence="13">The sequence shown here is derived from an EMBL/GenBank/DDBJ whole genome shotgun (WGS) entry which is preliminary data.</text>
</comment>
<evidence type="ECO:0000256" key="7">
    <source>
        <dbReference type="ARBA" id="ARBA00023015"/>
    </source>
</evidence>
<feature type="domain" description="C2H2-type" evidence="12">
    <location>
        <begin position="65"/>
        <end position="88"/>
    </location>
</feature>
<dbReference type="GO" id="GO:0005634">
    <property type="term" value="C:nucleus"/>
    <property type="evidence" value="ECO:0007669"/>
    <property type="project" value="UniProtKB-SubCell"/>
</dbReference>
<dbReference type="SUPFAM" id="SSF57667">
    <property type="entry name" value="beta-beta-alpha zinc fingers"/>
    <property type="match status" value="1"/>
</dbReference>
<keyword evidence="9" id="KW-0804">Transcription</keyword>
<dbReference type="EMBL" id="NBAG03000420">
    <property type="protein sequence ID" value="PNI27063.1"/>
    <property type="molecule type" value="Genomic_DNA"/>
</dbReference>
<gene>
    <name evidence="13" type="ORF">CK820_G0044026</name>
</gene>
<accession>A0A2J8JWB9</accession>
<keyword evidence="3" id="KW-0479">Metal-binding</keyword>